<accession>B9G3W7</accession>
<dbReference type="InterPro" id="IPR003593">
    <property type="entry name" value="AAA+_ATPase"/>
</dbReference>
<reference evidence="8" key="2">
    <citation type="submission" date="2008-12" db="EMBL/GenBank/DDBJ databases">
        <title>Improved gene annotation of the rice (Oryza sativa) genomes.</title>
        <authorList>
            <person name="Wang J."/>
            <person name="Li R."/>
            <person name="Fan W."/>
            <person name="Huang Q."/>
            <person name="Zhang J."/>
            <person name="Zhou Y."/>
            <person name="Hu Y."/>
            <person name="Zi S."/>
            <person name="Li J."/>
            <person name="Ni P."/>
            <person name="Zheng H."/>
            <person name="Zhang Y."/>
            <person name="Zhao M."/>
            <person name="Hao Q."/>
            <person name="McDermott J."/>
            <person name="Samudrala R."/>
            <person name="Kristiansen K."/>
            <person name="Wong G.K.-S."/>
        </authorList>
    </citation>
    <scope>NUCLEOTIDE SEQUENCE</scope>
</reference>
<protein>
    <recommendedName>
        <fullName evidence="7">Protein kinase domain-containing protein</fullName>
    </recommendedName>
</protein>
<dbReference type="InterPro" id="IPR011009">
    <property type="entry name" value="Kinase-like_dom_sf"/>
</dbReference>
<comment type="catalytic activity">
    <reaction evidence="4">
        <text>ATP + H2O = ADP + phosphate + H(+)</text>
        <dbReference type="Rhea" id="RHEA:13065"/>
        <dbReference type="ChEBI" id="CHEBI:15377"/>
        <dbReference type="ChEBI" id="CHEBI:15378"/>
        <dbReference type="ChEBI" id="CHEBI:30616"/>
        <dbReference type="ChEBI" id="CHEBI:43474"/>
        <dbReference type="ChEBI" id="CHEBI:456216"/>
    </reaction>
</comment>
<feature type="compositionally biased region" description="Acidic residues" evidence="5">
    <location>
        <begin position="332"/>
        <end position="343"/>
    </location>
</feature>
<reference evidence="8" key="1">
    <citation type="journal article" date="2005" name="PLoS Biol.">
        <title>The genomes of Oryza sativa: a history of duplications.</title>
        <authorList>
            <person name="Yu J."/>
            <person name="Wang J."/>
            <person name="Lin W."/>
            <person name="Li S."/>
            <person name="Li H."/>
            <person name="Zhou J."/>
            <person name="Ni P."/>
            <person name="Dong W."/>
            <person name="Hu S."/>
            <person name="Zeng C."/>
            <person name="Zhang J."/>
            <person name="Zhang Y."/>
            <person name="Li R."/>
            <person name="Xu Z."/>
            <person name="Li S."/>
            <person name="Li X."/>
            <person name="Zheng H."/>
            <person name="Cong L."/>
            <person name="Lin L."/>
            <person name="Yin J."/>
            <person name="Geng J."/>
            <person name="Li G."/>
            <person name="Shi J."/>
            <person name="Liu J."/>
            <person name="Lv H."/>
            <person name="Li J."/>
            <person name="Wang J."/>
            <person name="Deng Y."/>
            <person name="Ran L."/>
            <person name="Shi X."/>
            <person name="Wang X."/>
            <person name="Wu Q."/>
            <person name="Li C."/>
            <person name="Ren X."/>
            <person name="Wang J."/>
            <person name="Wang X."/>
            <person name="Li D."/>
            <person name="Liu D."/>
            <person name="Zhang X."/>
            <person name="Ji Z."/>
            <person name="Zhao W."/>
            <person name="Sun Y."/>
            <person name="Zhang Z."/>
            <person name="Bao J."/>
            <person name="Han Y."/>
            <person name="Dong L."/>
            <person name="Ji J."/>
            <person name="Chen P."/>
            <person name="Wu S."/>
            <person name="Liu J."/>
            <person name="Xiao Y."/>
            <person name="Bu D."/>
            <person name="Tan J."/>
            <person name="Yang L."/>
            <person name="Ye C."/>
            <person name="Zhang J."/>
            <person name="Xu J."/>
            <person name="Zhou Y."/>
            <person name="Yu Y."/>
            <person name="Zhang B."/>
            <person name="Zhuang S."/>
            <person name="Wei H."/>
            <person name="Liu B."/>
            <person name="Lei M."/>
            <person name="Yu H."/>
            <person name="Li Y."/>
            <person name="Xu H."/>
            <person name="Wei S."/>
            <person name="He X."/>
            <person name="Fang L."/>
            <person name="Zhang Z."/>
            <person name="Zhang Y."/>
            <person name="Huang X."/>
            <person name="Su Z."/>
            <person name="Tong W."/>
            <person name="Li J."/>
            <person name="Tong Z."/>
            <person name="Li S."/>
            <person name="Ye J."/>
            <person name="Wang L."/>
            <person name="Fang L."/>
            <person name="Lei T."/>
            <person name="Chen C."/>
            <person name="Chen H."/>
            <person name="Xu Z."/>
            <person name="Li H."/>
            <person name="Huang H."/>
            <person name="Zhang F."/>
            <person name="Xu H."/>
            <person name="Li N."/>
            <person name="Zhao C."/>
            <person name="Li S."/>
            <person name="Dong L."/>
            <person name="Huang Y."/>
            <person name="Li L."/>
            <person name="Xi Y."/>
            <person name="Qi Q."/>
            <person name="Li W."/>
            <person name="Zhang B."/>
            <person name="Hu W."/>
            <person name="Zhang Y."/>
            <person name="Tian X."/>
            <person name="Jiao Y."/>
            <person name="Liang X."/>
            <person name="Jin J."/>
            <person name="Gao L."/>
            <person name="Zheng W."/>
            <person name="Hao B."/>
            <person name="Liu S."/>
            <person name="Wang W."/>
            <person name="Yuan L."/>
            <person name="Cao M."/>
            <person name="McDermott J."/>
            <person name="Samudrala R."/>
            <person name="Wang J."/>
            <person name="Wong G.K."/>
            <person name="Yang H."/>
        </authorList>
    </citation>
    <scope>NUCLEOTIDE SEQUENCE [LARGE SCALE GENOMIC DNA]</scope>
</reference>
<dbReference type="InterPro" id="IPR058017">
    <property type="entry name" value="At3g28540-like_C"/>
</dbReference>
<feature type="region of interest" description="Disordered" evidence="5">
    <location>
        <begin position="476"/>
        <end position="496"/>
    </location>
</feature>
<evidence type="ECO:0000256" key="4">
    <source>
        <dbReference type="ARBA" id="ARBA00049360"/>
    </source>
</evidence>
<dbReference type="Gene3D" id="3.40.50.300">
    <property type="entry name" value="P-loop containing nucleotide triphosphate hydrolases"/>
    <property type="match status" value="1"/>
</dbReference>
<dbReference type="SMART" id="SM00382">
    <property type="entry name" value="AAA"/>
    <property type="match status" value="1"/>
</dbReference>
<dbReference type="Pfam" id="PF14363">
    <property type="entry name" value="AAA_assoc"/>
    <property type="match status" value="1"/>
</dbReference>
<evidence type="ECO:0000256" key="2">
    <source>
        <dbReference type="ARBA" id="ARBA00007448"/>
    </source>
</evidence>
<comment type="cofactor">
    <cofactor evidence="1">
        <name>Mg(2+)</name>
        <dbReference type="ChEBI" id="CHEBI:18420"/>
    </cofactor>
</comment>
<dbReference type="Proteomes" id="UP000007752">
    <property type="component" value="Chromosome 9"/>
</dbReference>
<dbReference type="InterPro" id="IPR000719">
    <property type="entry name" value="Prot_kinase_dom"/>
</dbReference>
<dbReference type="Pfam" id="PF00069">
    <property type="entry name" value="Pkinase"/>
    <property type="match status" value="1"/>
</dbReference>
<dbReference type="SUPFAM" id="SSF52540">
    <property type="entry name" value="P-loop containing nucleoside triphosphate hydrolases"/>
    <property type="match status" value="1"/>
</dbReference>
<dbReference type="InterPro" id="IPR003960">
    <property type="entry name" value="ATPase_AAA_CS"/>
</dbReference>
<evidence type="ECO:0000256" key="3">
    <source>
        <dbReference type="ARBA" id="ARBA00022842"/>
    </source>
</evidence>
<dbReference type="CDD" id="cd19510">
    <property type="entry name" value="RecA-like_BCS1"/>
    <property type="match status" value="1"/>
</dbReference>
<dbReference type="EMBL" id="CM000146">
    <property type="protein sequence ID" value="EEE69815.1"/>
    <property type="molecule type" value="Genomic_DNA"/>
</dbReference>
<dbReference type="InterPro" id="IPR003959">
    <property type="entry name" value="ATPase_AAA_core"/>
</dbReference>
<dbReference type="InterPro" id="IPR008271">
    <property type="entry name" value="Ser/Thr_kinase_AS"/>
</dbReference>
<dbReference type="GO" id="GO:0005524">
    <property type="term" value="F:ATP binding"/>
    <property type="evidence" value="ECO:0007669"/>
    <property type="project" value="InterPro"/>
</dbReference>
<dbReference type="InterPro" id="IPR025753">
    <property type="entry name" value="AAA_N_dom"/>
</dbReference>
<gene>
    <name evidence="8" type="ORF">OsJ_29556</name>
</gene>
<organism evidence="8">
    <name type="scientific">Oryza sativa subsp. japonica</name>
    <name type="common">Rice</name>
    <dbReference type="NCBI Taxonomy" id="39947"/>
    <lineage>
        <taxon>Eukaryota</taxon>
        <taxon>Viridiplantae</taxon>
        <taxon>Streptophyta</taxon>
        <taxon>Embryophyta</taxon>
        <taxon>Tracheophyta</taxon>
        <taxon>Spermatophyta</taxon>
        <taxon>Magnoliopsida</taxon>
        <taxon>Liliopsida</taxon>
        <taxon>Poales</taxon>
        <taxon>Poaceae</taxon>
        <taxon>BOP clade</taxon>
        <taxon>Oryzoideae</taxon>
        <taxon>Oryzeae</taxon>
        <taxon>Oryzinae</taxon>
        <taxon>Oryza</taxon>
        <taxon>Oryza sativa</taxon>
    </lineage>
</organism>
<dbReference type="PROSITE" id="PS50011">
    <property type="entry name" value="PROTEIN_KINASE_DOM"/>
    <property type="match status" value="1"/>
</dbReference>
<dbReference type="Gene3D" id="1.10.510.10">
    <property type="entry name" value="Transferase(Phosphotransferase) domain 1"/>
    <property type="match status" value="1"/>
</dbReference>
<dbReference type="GO" id="GO:0006950">
    <property type="term" value="P:response to stress"/>
    <property type="evidence" value="ECO:0007669"/>
    <property type="project" value="UniProtKB-ARBA"/>
</dbReference>
<feature type="domain" description="Protein kinase" evidence="7">
    <location>
        <begin position="1213"/>
        <end position="1517"/>
    </location>
</feature>
<dbReference type="GO" id="GO:0016887">
    <property type="term" value="F:ATP hydrolysis activity"/>
    <property type="evidence" value="ECO:0007669"/>
    <property type="project" value="InterPro"/>
</dbReference>
<comment type="similarity">
    <text evidence="2">Belongs to the AAA ATPase family. BCS1 subfamily.</text>
</comment>
<evidence type="ECO:0000259" key="7">
    <source>
        <dbReference type="PROSITE" id="PS50011"/>
    </source>
</evidence>
<dbReference type="InterPro" id="IPR050747">
    <property type="entry name" value="Mitochondrial_chaperone_BCS1"/>
</dbReference>
<evidence type="ECO:0000313" key="8">
    <source>
        <dbReference type="EMBL" id="EEE69815.1"/>
    </source>
</evidence>
<feature type="compositionally biased region" description="Acidic residues" evidence="5">
    <location>
        <begin position="476"/>
        <end position="485"/>
    </location>
</feature>
<dbReference type="PROSITE" id="PS00108">
    <property type="entry name" value="PROTEIN_KINASE_ST"/>
    <property type="match status" value="1"/>
</dbReference>
<feature type="region of interest" description="Disordered" evidence="5">
    <location>
        <begin position="327"/>
        <end position="347"/>
    </location>
</feature>
<evidence type="ECO:0000256" key="5">
    <source>
        <dbReference type="SAM" id="MobiDB-lite"/>
    </source>
</evidence>
<dbReference type="Gene3D" id="3.30.200.20">
    <property type="entry name" value="Phosphorylase Kinase, domain 1"/>
    <property type="match status" value="1"/>
</dbReference>
<dbReference type="Pfam" id="PF25568">
    <property type="entry name" value="AAA_lid_At3g28540"/>
    <property type="match status" value="1"/>
</dbReference>
<dbReference type="Pfam" id="PF00004">
    <property type="entry name" value="AAA"/>
    <property type="match status" value="1"/>
</dbReference>
<name>B9G3W7_ORYSJ</name>
<keyword evidence="3" id="KW-0460">Magnesium</keyword>
<keyword evidence="6" id="KW-0732">Signal</keyword>
<dbReference type="PANTHER" id="PTHR23070">
    <property type="entry name" value="BCS1 AAA-TYPE ATPASE"/>
    <property type="match status" value="1"/>
</dbReference>
<proteinExistence type="inferred from homology"/>
<dbReference type="HOGENOM" id="CLU_010189_0_4_1"/>
<feature type="chain" id="PRO_5002884302" description="Protein kinase domain-containing protein" evidence="6">
    <location>
        <begin position="23"/>
        <end position="1566"/>
    </location>
</feature>
<dbReference type="InterPro" id="IPR027417">
    <property type="entry name" value="P-loop_NTPase"/>
</dbReference>
<dbReference type="SMART" id="SM00220">
    <property type="entry name" value="S_TKc"/>
    <property type="match status" value="1"/>
</dbReference>
<dbReference type="GO" id="GO:0004672">
    <property type="term" value="F:protein kinase activity"/>
    <property type="evidence" value="ECO:0007669"/>
    <property type="project" value="InterPro"/>
</dbReference>
<dbReference type="SUPFAM" id="SSF56112">
    <property type="entry name" value="Protein kinase-like (PK-like)"/>
    <property type="match status" value="1"/>
</dbReference>
<evidence type="ECO:0000256" key="6">
    <source>
        <dbReference type="SAM" id="SignalP"/>
    </source>
</evidence>
<feature type="signal peptide" evidence="6">
    <location>
        <begin position="1"/>
        <end position="22"/>
    </location>
</feature>
<sequence length="1566" mass="171525">MEFLSQMWSLLGLLTILQNVLPTQLLSLLHSLWQSLQDSLTPYSYFDVPEFLGSAAVEPNALYRHVQLYLHRSLLLSSPPPPRLTLSLPRSVAVSGGGGGHDAGAAAAAATPSVSLSPNHSVADSFDGHRAVWTHHADTLQDSLEERRSFSLRLPKRHAAAVLPAYLAHLAAAADHLERSSRARRLHTNAASPRGAAAWSSVPFCHPSTFDTLALDPELKARLLADLTAFADGSEFYRRTGRPWKRGYLLHGPPGSGKSSLIAAMANHLRYDVFDLELTRVATNADLRALLIQTTNRSLIVIEDIDCSLHLTGDRKSRRNKRRRLLHATAASDDDSSDSDSDGGDNHRSKVTLSGLLNFTDGLWSCCGEERIIVFTTNHVDGIDPALLRPGRMDVHVRLGACGAHAMRELVGRYVGVEDHEMLDAAECCVRGGAEMTPAEVGEVLLRSRDDPDAAVTELAVELKARQSAAADELQWEDSAAELSDESPRKKGLGWEGKVRSPSKFDLMFKSQDCVLLGIEWAANGPVQPFIQAGPSKPKLFVVKFLLFGDLVANNMVSEPLIHGISSMEAMGKYRCGVPCSWSLDLGKATAHGTNAHNLFGEMSSQGEVSQEDLKISKAVPINSPMNKEEKMMDEALDQILEKLEQMKTKLLAKCSWACSNSASAYTTTSASHNIDVPTPTVAMGLQVSLNHGIGTTTVTPTKCLVNCFDNDTGVNHAILEESFASTTAAATMETVVSEDKACSIFINTTDLTKVMHSRCTTISLKDNIGTIQAEVAFPFPFHTLNMIAAPTEPMLVMAEKLDSIFCIKLVMPNGCLMKCLKSEKRLLAGLPKRKPWPLPWSGGVVRGGNVWHVPWSAFDSVWTSVCLIPPWPPPIRLKQCRSWKIGVAISLFAWKAQWDFVSYRSCTVVEISRMHELALLVLLTEDPSDDKRDDLLPASKNPFTSYMMAQYFEVIESRLISDISHLDGNNVQDTWDCKGILVILEDGTSKWRMQGIKPSASKNIISAWKNVFIPTIKSVLEGDKQFCIYKPNISTYLLCHVAMPTILGRLKTRGTIVKLVVKYEHCEEGILSWSGILSLLITRKGNSDGNDLIILIIQELQVPWDPGGQLQATSLFCIATMGGGDVCTMADERDDGTGTAASMAATRLAELCAMIDDHAAAGTMSEKRVATICAMIEECNDDVEEASRRRSSRRRSGRWRRRVGGTSSTRCYRQIGRISSGGFGVVVKAEHRDTGQTVAMKTLFRRRRSADDDAADLLREASFMAACRGNPYLVGLHGVARNPRTKQYSLVMEYVGPSLSAALAEHVERHGGEGYAEATVRRIMRQLLTGAAAMHERRIIHRDIKARNILVGGDGDVVKICDFGLAMSTAEAAAPYRRVGTDGYMAPEVLLGMPDYDGRVDTWSLGCVMAKLLSGEAPFRGEGTSDQLYQIFDMLGVPGNKTREAFKSKSELLAYEVRRWQALRRPQPEQEARGWLPELFPEKLLSRDGFDVLRGLLTFDPGERLTAAAALRHRWFAGADADESGVAALLRKTASIVAGAVISAGAFVGTWMIPWCDCRTAGTEA</sequence>
<evidence type="ECO:0000256" key="1">
    <source>
        <dbReference type="ARBA" id="ARBA00001946"/>
    </source>
</evidence>
<dbReference type="PROSITE" id="PS00674">
    <property type="entry name" value="AAA"/>
    <property type="match status" value="1"/>
</dbReference>